<feature type="transmembrane region" description="Helical" evidence="5">
    <location>
        <begin position="902"/>
        <end position="930"/>
    </location>
</feature>
<keyword evidence="2 5" id="KW-0812">Transmembrane</keyword>
<feature type="transmembrane region" description="Helical" evidence="5">
    <location>
        <begin position="415"/>
        <end position="432"/>
    </location>
</feature>
<accession>A0A8J2RTR0</accession>
<feature type="transmembrane region" description="Helical" evidence="5">
    <location>
        <begin position="226"/>
        <end position="250"/>
    </location>
</feature>
<dbReference type="PROSITE" id="PS50261">
    <property type="entry name" value="G_PROTEIN_RECEP_F2_4"/>
    <property type="match status" value="2"/>
</dbReference>
<dbReference type="PANTHER" id="PTHR46953:SF1">
    <property type="entry name" value="G-PROTEIN COUPLED RECEPTOR MTH-LIKE 1-RELATED"/>
    <property type="match status" value="1"/>
</dbReference>
<feature type="transmembrane region" description="Helical" evidence="5">
    <location>
        <begin position="452"/>
        <end position="471"/>
    </location>
</feature>
<evidence type="ECO:0000313" key="8">
    <source>
        <dbReference type="Proteomes" id="UP000789390"/>
    </source>
</evidence>
<keyword evidence="8" id="KW-1185">Reference proteome</keyword>
<name>A0A8J2RTR0_9CRUS</name>
<reference evidence="7" key="1">
    <citation type="submission" date="2021-11" db="EMBL/GenBank/DDBJ databases">
        <authorList>
            <person name="Schell T."/>
        </authorList>
    </citation>
    <scope>NUCLEOTIDE SEQUENCE</scope>
    <source>
        <strain evidence="7">M5</strain>
    </source>
</reference>
<dbReference type="AlphaFoldDB" id="A0A8J2RTR0"/>
<evidence type="ECO:0000256" key="4">
    <source>
        <dbReference type="ARBA" id="ARBA00023136"/>
    </source>
</evidence>
<evidence type="ECO:0000256" key="1">
    <source>
        <dbReference type="ARBA" id="ARBA00004141"/>
    </source>
</evidence>
<dbReference type="GO" id="GO:0004888">
    <property type="term" value="F:transmembrane signaling receptor activity"/>
    <property type="evidence" value="ECO:0007669"/>
    <property type="project" value="InterPro"/>
</dbReference>
<dbReference type="PANTHER" id="PTHR46953">
    <property type="entry name" value="G-PROTEIN COUPLED RECEPTOR MTH-LIKE 1-RELATED"/>
    <property type="match status" value="1"/>
</dbReference>
<keyword evidence="4 5" id="KW-0472">Membrane</keyword>
<comment type="caution">
    <text evidence="7">The sequence shown here is derived from an EMBL/GenBank/DDBJ whole genome shotgun (WGS) entry which is preliminary data.</text>
</comment>
<feature type="transmembrane region" description="Helical" evidence="5">
    <location>
        <begin position="1026"/>
        <end position="1049"/>
    </location>
</feature>
<feature type="transmembrane region" description="Helical" evidence="5">
    <location>
        <begin position="176"/>
        <end position="205"/>
    </location>
</feature>
<dbReference type="Gene3D" id="1.20.1070.10">
    <property type="entry name" value="Rhodopsin 7-helix transmembrane proteins"/>
    <property type="match status" value="2"/>
</dbReference>
<feature type="transmembrane region" description="Helical" evidence="5">
    <location>
        <begin position="355"/>
        <end position="377"/>
    </location>
</feature>
<protein>
    <recommendedName>
        <fullName evidence="6">G-protein coupled receptors family 2 profile 2 domain-containing protein</fullName>
    </recommendedName>
</protein>
<gene>
    <name evidence="7" type="ORF">DGAL_LOCUS8863</name>
</gene>
<proteinExistence type="predicted"/>
<feature type="transmembrane region" description="Helical" evidence="5">
    <location>
        <begin position="1169"/>
        <end position="1189"/>
    </location>
</feature>
<dbReference type="Proteomes" id="UP000789390">
    <property type="component" value="Unassembled WGS sequence"/>
</dbReference>
<feature type="transmembrane region" description="Helical" evidence="5">
    <location>
        <begin position="951"/>
        <end position="973"/>
    </location>
</feature>
<evidence type="ECO:0000313" key="7">
    <source>
        <dbReference type="EMBL" id="CAH0105792.1"/>
    </source>
</evidence>
<dbReference type="CDD" id="cd15039">
    <property type="entry name" value="7tmB3_Methuselah-like"/>
    <property type="match status" value="2"/>
</dbReference>
<dbReference type="GO" id="GO:0007166">
    <property type="term" value="P:cell surface receptor signaling pathway"/>
    <property type="evidence" value="ECO:0007669"/>
    <property type="project" value="InterPro"/>
</dbReference>
<feature type="transmembrane region" description="Helical" evidence="5">
    <location>
        <begin position="1140"/>
        <end position="1157"/>
    </location>
</feature>
<feature type="transmembrane region" description="Helical" evidence="5">
    <location>
        <begin position="304"/>
        <end position="324"/>
    </location>
</feature>
<dbReference type="InterPro" id="IPR017981">
    <property type="entry name" value="GPCR_2-like_7TM"/>
</dbReference>
<evidence type="ECO:0000256" key="5">
    <source>
        <dbReference type="SAM" id="Phobius"/>
    </source>
</evidence>
<keyword evidence="3 5" id="KW-1133">Transmembrane helix</keyword>
<organism evidence="7 8">
    <name type="scientific">Daphnia galeata</name>
    <dbReference type="NCBI Taxonomy" id="27404"/>
    <lineage>
        <taxon>Eukaryota</taxon>
        <taxon>Metazoa</taxon>
        <taxon>Ecdysozoa</taxon>
        <taxon>Arthropoda</taxon>
        <taxon>Crustacea</taxon>
        <taxon>Branchiopoda</taxon>
        <taxon>Diplostraca</taxon>
        <taxon>Cladocera</taxon>
        <taxon>Anomopoda</taxon>
        <taxon>Daphniidae</taxon>
        <taxon>Daphnia</taxon>
    </lineage>
</organism>
<dbReference type="InterPro" id="IPR052808">
    <property type="entry name" value="GPCR_Mth-like"/>
</dbReference>
<feature type="domain" description="G-protein coupled receptors family 2 profile 2" evidence="6">
    <location>
        <begin position="170"/>
        <end position="468"/>
    </location>
</feature>
<feature type="transmembrane region" description="Helical" evidence="5">
    <location>
        <begin position="1080"/>
        <end position="1102"/>
    </location>
</feature>
<feature type="transmembrane region" description="Helical" evidence="5">
    <location>
        <begin position="993"/>
        <end position="1014"/>
    </location>
</feature>
<sequence>MMAEPESTNTNDQFASSSPIRIPKCCPPGHVMHENEYNFDCHPLWWWPTESYWDQPIDPSEIVSQSLSYDFQTYHNVSSTVFVSNTSLSSCKPGQLQANVPIHDENSQKNPLFRIDSKNLISLTFHWFVENYWDVKLEIQSFCADFLLIRQERGAEYKSQVFHCITLDPVNSYQQVILLISIVALLMTFVIYFFVPASGASKLILQSKGKKKAGNSSRSKSMAMVLTGRILLCHIISLSLAFTCLAIVQLNLIESGENSCAAIGYITYWSFIASFSWLTVYCFDYYRIFSGSFKVSNDTLFIPYSAFGWGVPILTTIATIVAQFQSTAMGISDSVNPNMGLVRCWFPRNSLSETIFFYGPVGVLLSMDIYFFLSLMFNSNLMHCWQKQQGTAIRSNRRPSTAPKEHEDLKMATKLFFITGVPWIFQFIAYVYEVKYGLYTKLRYFLEFSNLLNTSRGVIIFVTFIILNRDVRKFLWLRMKNVFSRELFNSPEDEDNTVTYHTDDEGTCSTSASVTTEQTTCTSINKSSNEFSILRALTCYTQRQEFPENAVDDSGKLSLDFITFDADGERFASKFVGRRVIRKCCSHGESFDGNTNFNGWPACRRNENLATLFFEQLQFKDTSSELFFRFGRVKCDYPVRTPDFQLNSNGSLEINMSDNSSHRLLSIEHYCLDDVVEFNLYTNLPLTWIYAFYCPDEQTQNFIIESEFFTDGLELTESSFMTDPPMMAEPKSTNTSNNQFAPIAIRIPKCCPPGHVMHENEYNFDCHPLWWWPTESVWDQPIDSAEMISQSLSHELQIYHNVSNTVFVTNRTLSSCKPGQHQQSIPLYDEKSQITPLFRIDSKNQISLTFHWFVENFWDVKEEIRPFCVDYLLLKQERVVLYASQVFRCINLEPFLNYRPVFLLISVVALLMTFVIYFFVPASGASKLILQSKGKNNGGYSSRSKSMAMVLTGRILLCHIISLSLAFTCMTISQQKFIRSAGNSCVAIGYIEYWSFIASFSWLTVYCFDYYRIFSGSFKVSNDKLFIPYSAFGWGVPSLAMISVIITQFQSTAMGISDSVYPNMGFNSCWFPRHSLAEMIFFYGPVAVLLSMDIYFFLSLMFNSNLMHCWQKPQGTAIRSNRRPSTASKEHEDLKMATKLFFITGVPWIFEFFAYVFELKYGLYTKLWYFWEFSQLLNTLRGVFIFLIMH</sequence>
<evidence type="ECO:0000259" key="6">
    <source>
        <dbReference type="PROSITE" id="PS50261"/>
    </source>
</evidence>
<feature type="domain" description="G-protein coupled receptors family 2 profile 2" evidence="6">
    <location>
        <begin position="895"/>
        <end position="1190"/>
    </location>
</feature>
<dbReference type="GO" id="GO:0016020">
    <property type="term" value="C:membrane"/>
    <property type="evidence" value="ECO:0007669"/>
    <property type="project" value="UniProtKB-SubCell"/>
</dbReference>
<evidence type="ECO:0000256" key="3">
    <source>
        <dbReference type="ARBA" id="ARBA00022989"/>
    </source>
</evidence>
<feature type="transmembrane region" description="Helical" evidence="5">
    <location>
        <begin position="262"/>
        <end position="283"/>
    </location>
</feature>
<dbReference type="OrthoDB" id="6134459at2759"/>
<comment type="subcellular location">
    <subcellularLocation>
        <location evidence="1">Membrane</location>
        <topology evidence="1">Multi-pass membrane protein</topology>
    </subcellularLocation>
</comment>
<evidence type="ECO:0000256" key="2">
    <source>
        <dbReference type="ARBA" id="ARBA00022692"/>
    </source>
</evidence>
<dbReference type="EMBL" id="CAKKLH010000201">
    <property type="protein sequence ID" value="CAH0105792.1"/>
    <property type="molecule type" value="Genomic_DNA"/>
</dbReference>